<dbReference type="Proteomes" id="UP001259832">
    <property type="component" value="Unassembled WGS sequence"/>
</dbReference>
<dbReference type="EMBL" id="JASMQC010000014">
    <property type="protein sequence ID" value="KAK1940421.1"/>
    <property type="molecule type" value="Genomic_DNA"/>
</dbReference>
<reference evidence="1" key="1">
    <citation type="submission" date="2023-08" db="EMBL/GenBank/DDBJ databases">
        <title>Reference Genome Resource for the Citrus Pathogen Phytophthora citrophthora.</title>
        <authorList>
            <person name="Moller H."/>
            <person name="Coetzee B."/>
            <person name="Rose L.J."/>
            <person name="Van Niekerk J.M."/>
        </authorList>
    </citation>
    <scope>NUCLEOTIDE SEQUENCE</scope>
    <source>
        <strain evidence="1">STE-U-9442</strain>
    </source>
</reference>
<evidence type="ECO:0000313" key="1">
    <source>
        <dbReference type="EMBL" id="KAK1940421.1"/>
    </source>
</evidence>
<organism evidence="1 2">
    <name type="scientific">Phytophthora citrophthora</name>
    <dbReference type="NCBI Taxonomy" id="4793"/>
    <lineage>
        <taxon>Eukaryota</taxon>
        <taxon>Sar</taxon>
        <taxon>Stramenopiles</taxon>
        <taxon>Oomycota</taxon>
        <taxon>Peronosporomycetes</taxon>
        <taxon>Peronosporales</taxon>
        <taxon>Peronosporaceae</taxon>
        <taxon>Phytophthora</taxon>
    </lineage>
</organism>
<comment type="caution">
    <text evidence="1">The sequence shown here is derived from an EMBL/GenBank/DDBJ whole genome shotgun (WGS) entry which is preliminary data.</text>
</comment>
<name>A0AAD9GL72_9STRA</name>
<sequence>MPHFPSVIHPQQNYSAIVDRESYKVIFSELMDKVKDCFERKTDANMVVTGNPGVGLSRFYLYFAFQLLQSHVGKQVPERSQFELVLNSEDTFHKYCP</sequence>
<keyword evidence="2" id="KW-1185">Reference proteome</keyword>
<accession>A0AAD9GL72</accession>
<dbReference type="AlphaFoldDB" id="A0AAD9GL72"/>
<proteinExistence type="predicted"/>
<protein>
    <submittedName>
        <fullName evidence="1">Uncharacterized protein</fullName>
    </submittedName>
</protein>
<evidence type="ECO:0000313" key="2">
    <source>
        <dbReference type="Proteomes" id="UP001259832"/>
    </source>
</evidence>
<gene>
    <name evidence="1" type="ORF">P3T76_007872</name>
</gene>